<gene>
    <name evidence="2" type="ORF">C4A13_03705</name>
</gene>
<feature type="transmembrane region" description="Helical" evidence="1">
    <location>
        <begin position="49"/>
        <end position="66"/>
    </location>
</feature>
<dbReference type="Proteomes" id="UP000254454">
    <property type="component" value="Unassembled WGS sequence"/>
</dbReference>
<evidence type="ECO:0000313" key="2">
    <source>
        <dbReference type="EMBL" id="RDR25387.1"/>
    </source>
</evidence>
<proteinExistence type="predicted"/>
<keyword evidence="1" id="KW-0472">Membrane</keyword>
<name>A0A370V5B8_9ESCH</name>
<evidence type="ECO:0000256" key="1">
    <source>
        <dbReference type="SAM" id="Phobius"/>
    </source>
</evidence>
<keyword evidence="1" id="KW-1133">Transmembrane helix</keyword>
<reference evidence="2 3" key="1">
    <citation type="submission" date="2018-06" db="EMBL/GenBank/DDBJ databases">
        <title>Recombination Drives Gene Content and Phenotype Evolution in Wild Type E. coli Strains.</title>
        <authorList>
            <person name="Field C.M."/>
            <person name="Silander O.K."/>
            <person name="Van Nimwegen E."/>
        </authorList>
    </citation>
    <scope>NUCLEOTIDE SEQUENCE [LARGE SCALE GENOMIC DNA]</scope>
    <source>
        <strain evidence="2 3">SC344</strain>
    </source>
</reference>
<comment type="caution">
    <text evidence="2">The sequence shown here is derived from an EMBL/GenBank/DDBJ whole genome shotgun (WGS) entry which is preliminary data.</text>
</comment>
<sequence length="156" mass="19112">MSRLPVTHRNTIIWIICYMIKKVLFMGNNDKTHPMEEKAYQFGKALKKLPLWGWGIIAFITMISIFNIHYSYILSLPFLWFLWYVFIRIDDKPWTENYPTLEEYWRIHPETKTKNGIKCYYCGSNQIKSYLWNNKQGRRVHYCFQCRQDLYRTKDF</sequence>
<accession>A0A370V5B8</accession>
<dbReference type="AlphaFoldDB" id="A0A370V5B8"/>
<dbReference type="EMBL" id="QONO01000132">
    <property type="protein sequence ID" value="RDR25387.1"/>
    <property type="molecule type" value="Genomic_DNA"/>
</dbReference>
<evidence type="ECO:0000313" key="3">
    <source>
        <dbReference type="Proteomes" id="UP000254454"/>
    </source>
</evidence>
<keyword evidence="1" id="KW-0812">Transmembrane</keyword>
<protein>
    <submittedName>
        <fullName evidence="2">Uncharacterized protein</fullName>
    </submittedName>
</protein>
<organism evidence="2 3">
    <name type="scientific">Escherichia marmotae</name>
    <dbReference type="NCBI Taxonomy" id="1499973"/>
    <lineage>
        <taxon>Bacteria</taxon>
        <taxon>Pseudomonadati</taxon>
        <taxon>Pseudomonadota</taxon>
        <taxon>Gammaproteobacteria</taxon>
        <taxon>Enterobacterales</taxon>
        <taxon>Enterobacteriaceae</taxon>
        <taxon>Escherichia</taxon>
    </lineage>
</organism>